<dbReference type="InterPro" id="IPR003439">
    <property type="entry name" value="ABC_transporter-like_ATP-bd"/>
</dbReference>
<dbReference type="CDD" id="cd18596">
    <property type="entry name" value="ABC_6TM_VMR1_D1_like"/>
    <property type="match status" value="1"/>
</dbReference>
<evidence type="ECO:0000256" key="4">
    <source>
        <dbReference type="ARBA" id="ARBA00022737"/>
    </source>
</evidence>
<dbReference type="PROSITE" id="PS00211">
    <property type="entry name" value="ABC_TRANSPORTER_1"/>
    <property type="match status" value="2"/>
</dbReference>
<evidence type="ECO:0000259" key="12">
    <source>
        <dbReference type="PROSITE" id="PS50929"/>
    </source>
</evidence>
<dbReference type="PROSITE" id="PS50929">
    <property type="entry name" value="ABC_TM1F"/>
    <property type="match status" value="2"/>
</dbReference>
<evidence type="ECO:0000256" key="7">
    <source>
        <dbReference type="ARBA" id="ARBA00022989"/>
    </source>
</evidence>
<feature type="transmembrane region" description="Helical" evidence="10">
    <location>
        <begin position="508"/>
        <end position="536"/>
    </location>
</feature>
<dbReference type="Gene3D" id="1.20.1560.10">
    <property type="entry name" value="ABC transporter type 1, transmembrane domain"/>
    <property type="match status" value="2"/>
</dbReference>
<evidence type="ECO:0000256" key="2">
    <source>
        <dbReference type="ARBA" id="ARBA00022448"/>
    </source>
</evidence>
<evidence type="ECO:0000313" key="13">
    <source>
        <dbReference type="EMBL" id="CEP15973.1"/>
    </source>
</evidence>
<comment type="subcellular location">
    <subcellularLocation>
        <location evidence="1">Membrane</location>
        <topology evidence="1">Multi-pass membrane protein</topology>
    </subcellularLocation>
</comment>
<organism evidence="13 14">
    <name type="scientific">Parasitella parasitica</name>
    <dbReference type="NCBI Taxonomy" id="35722"/>
    <lineage>
        <taxon>Eukaryota</taxon>
        <taxon>Fungi</taxon>
        <taxon>Fungi incertae sedis</taxon>
        <taxon>Mucoromycota</taxon>
        <taxon>Mucoromycotina</taxon>
        <taxon>Mucoromycetes</taxon>
        <taxon>Mucorales</taxon>
        <taxon>Mucorineae</taxon>
        <taxon>Mucoraceae</taxon>
        <taxon>Parasitella</taxon>
    </lineage>
</organism>
<evidence type="ECO:0000256" key="5">
    <source>
        <dbReference type="ARBA" id="ARBA00022741"/>
    </source>
</evidence>
<keyword evidence="5" id="KW-0547">Nucleotide-binding</keyword>
<keyword evidence="9" id="KW-0325">Glycoprotein</keyword>
<name>A0A0B7NM44_9FUNG</name>
<evidence type="ECO:0000256" key="3">
    <source>
        <dbReference type="ARBA" id="ARBA00022692"/>
    </source>
</evidence>
<dbReference type="CDD" id="cd03250">
    <property type="entry name" value="ABCC_MRP_domain1"/>
    <property type="match status" value="1"/>
</dbReference>
<feature type="domain" description="ABC transporter" evidence="11">
    <location>
        <begin position="601"/>
        <end position="864"/>
    </location>
</feature>
<feature type="transmembrane region" description="Helical" evidence="10">
    <location>
        <begin position="312"/>
        <end position="333"/>
    </location>
</feature>
<dbReference type="Proteomes" id="UP000054107">
    <property type="component" value="Unassembled WGS sequence"/>
</dbReference>
<feature type="transmembrane region" description="Helical" evidence="10">
    <location>
        <begin position="1209"/>
        <end position="1229"/>
    </location>
</feature>
<dbReference type="InterPro" id="IPR003593">
    <property type="entry name" value="AAA+_ATPase"/>
</dbReference>
<evidence type="ECO:0000256" key="10">
    <source>
        <dbReference type="SAM" id="Phobius"/>
    </source>
</evidence>
<feature type="transmembrane region" description="Helical" evidence="10">
    <location>
        <begin position="433"/>
        <end position="450"/>
    </location>
</feature>
<feature type="transmembrane region" description="Helical" evidence="10">
    <location>
        <begin position="407"/>
        <end position="427"/>
    </location>
</feature>
<evidence type="ECO:0000259" key="11">
    <source>
        <dbReference type="PROSITE" id="PS50893"/>
    </source>
</evidence>
<protein>
    <recommendedName>
        <fullName evidence="15">P-loop containing nucleoside triphosphate hydrolase protein</fullName>
    </recommendedName>
</protein>
<feature type="transmembrane region" description="Helical" evidence="10">
    <location>
        <begin position="271"/>
        <end position="292"/>
    </location>
</feature>
<keyword evidence="3 10" id="KW-0812">Transmembrane</keyword>
<feature type="transmembrane region" description="Helical" evidence="10">
    <location>
        <begin position="131"/>
        <end position="153"/>
    </location>
</feature>
<dbReference type="CDD" id="cd03244">
    <property type="entry name" value="ABCC_MRP_domain2"/>
    <property type="match status" value="1"/>
</dbReference>
<dbReference type="STRING" id="35722.A0A0B7NM44"/>
<feature type="transmembrane region" description="Helical" evidence="10">
    <location>
        <begin position="1020"/>
        <end position="1042"/>
    </location>
</feature>
<feature type="domain" description="ABC transporter" evidence="11">
    <location>
        <begin position="1298"/>
        <end position="1552"/>
    </location>
</feature>
<dbReference type="SUPFAM" id="SSF52540">
    <property type="entry name" value="P-loop containing nucleoside triphosphate hydrolases"/>
    <property type="match status" value="2"/>
</dbReference>
<evidence type="ECO:0000256" key="9">
    <source>
        <dbReference type="ARBA" id="ARBA00023180"/>
    </source>
</evidence>
<dbReference type="Gene3D" id="3.40.50.300">
    <property type="entry name" value="P-loop containing nucleotide triphosphate hydrolases"/>
    <property type="match status" value="2"/>
</dbReference>
<feature type="transmembrane region" description="Helical" evidence="10">
    <location>
        <begin position="1121"/>
        <end position="1140"/>
    </location>
</feature>
<dbReference type="InterPro" id="IPR036640">
    <property type="entry name" value="ABC1_TM_sf"/>
</dbReference>
<evidence type="ECO:0008006" key="15">
    <source>
        <dbReference type="Google" id="ProtNLM"/>
    </source>
</evidence>
<feature type="domain" description="ABC transmembrane type-1" evidence="12">
    <location>
        <begin position="277"/>
        <end position="575"/>
    </location>
</feature>
<dbReference type="Pfam" id="PF00664">
    <property type="entry name" value="ABC_membrane"/>
    <property type="match status" value="2"/>
</dbReference>
<dbReference type="FunFam" id="3.40.50.300:FF:000565">
    <property type="entry name" value="ABC bile acid transporter"/>
    <property type="match status" value="1"/>
</dbReference>
<dbReference type="GO" id="GO:0000329">
    <property type="term" value="C:fungal-type vacuole membrane"/>
    <property type="evidence" value="ECO:0007669"/>
    <property type="project" value="TreeGrafter"/>
</dbReference>
<dbReference type="PANTHER" id="PTHR24223:SF353">
    <property type="entry name" value="ABC TRANSPORTER ATP-BINDING PROTEIN_PERMEASE VMR1-RELATED"/>
    <property type="match status" value="1"/>
</dbReference>
<dbReference type="FunFam" id="3.40.50.300:FF:000825">
    <property type="entry name" value="ABC bile acid transporter"/>
    <property type="match status" value="1"/>
</dbReference>
<dbReference type="SUPFAM" id="SSF90123">
    <property type="entry name" value="ABC transporter transmembrane region"/>
    <property type="match status" value="2"/>
</dbReference>
<dbReference type="GO" id="GO:0016887">
    <property type="term" value="F:ATP hydrolysis activity"/>
    <property type="evidence" value="ECO:0007669"/>
    <property type="project" value="InterPro"/>
</dbReference>
<keyword evidence="2" id="KW-0813">Transport</keyword>
<gene>
    <name evidence="13" type="primary">PARPA_10227.1 scaffold 40051</name>
</gene>
<dbReference type="InterPro" id="IPR011527">
    <property type="entry name" value="ABC1_TM_dom"/>
</dbReference>
<dbReference type="PROSITE" id="PS50893">
    <property type="entry name" value="ABC_TRANSPORTER_2"/>
    <property type="match status" value="2"/>
</dbReference>
<keyword evidence="6" id="KW-0067">ATP-binding</keyword>
<dbReference type="InterPro" id="IPR017871">
    <property type="entry name" value="ABC_transporter-like_CS"/>
</dbReference>
<dbReference type="SMART" id="SM00382">
    <property type="entry name" value="AAA"/>
    <property type="match status" value="2"/>
</dbReference>
<feature type="transmembrane region" description="Helical" evidence="10">
    <location>
        <begin position="6"/>
        <end position="28"/>
    </location>
</feature>
<dbReference type="InterPro" id="IPR050173">
    <property type="entry name" value="ABC_transporter_C-like"/>
</dbReference>
<feature type="transmembrane region" description="Helical" evidence="10">
    <location>
        <begin position="920"/>
        <end position="941"/>
    </location>
</feature>
<dbReference type="EMBL" id="LN732826">
    <property type="protein sequence ID" value="CEP15973.1"/>
    <property type="molecule type" value="Genomic_DNA"/>
</dbReference>
<dbReference type="InterPro" id="IPR027417">
    <property type="entry name" value="P-loop_NTPase"/>
</dbReference>
<proteinExistence type="predicted"/>
<keyword evidence="4" id="KW-0677">Repeat</keyword>
<sequence>MEPSVPTIVWYSGGLVIIACISAIVLSVQRGVHHKRIQLKDDSIEHHLKTDLERDPDVPYADSNRLNRITYETILLTALAALDLKTDVDQQVSNNNLWYISSSMFIFVSWLYTSVLAAISRRYQLPNRWGWVLNVHLCVLYTAGWIVSIVKLWQVSTLTLSWLQCLPFLLPVISGLDLVFVTLTVKQGPPFLDENGRQVSNINVESIFGNLFMNWCTKVVDVVIRKKALLTDKDLPTLTPSFRAHNIFYTFGASRGRNLITRLILGNSKALVLQVGLSIVAAMLYYAPAFFMNRLLQFLQDYNDGVHFEHPIQYGVLIVLGMGISIVVLGIFVSQQWFYASCVVQSKVRTMLHVEIYRKSLRRRDLSVAGSKEKANKKETEDDTSASTGAIVNLMGTDSSRIADFSALWFVIISAPVELAIGIYFLYQLMGMACIYGLLVMVFILPVNHFNSKYFAKTQDRLMKARDKRVSLMTEVLQGIRQIKFFAWETNWEKRVMEARGAELHQLAITYINGVFFSLVWQGAPILVTLVSFFVFTKIQGNELTAPIAFTVISIFSELRFALNVIPETMIQAIQAYSSIKRIQKFLDEDEIESVVPQDPHQKVDLSFDKTTIGWKAPTATLDTEDSFILKDISAKFPNNELSLISGATGSGKTLMLLGLLGEAVLIDGAVACPRVPLAETIESEIGHVSADIDPNDWLLDHALAYVSQSPWLQNASIRDNILFGLPYVESRYKETLSTCALDKDMSIFEDGDRTEIGEKGITLSGGQKARVALARAVYSRARNVLMDDVLSAVDAHTAKHLYEQCLIGPLMKNRTRILVTHHVRLCLKGCGLLVHIEGGRARHVGSPAELRQSGFLAQIIEEEDHEAEQEDAANETEINGNNTAAAIADVQDLEETAARTLIEEEGRAFGAVKFRLYKIYFGMVGKTLFWIIMCLIVFGGRGLEIGESWWVKTWAQAYSRYPHNHGPDNATFTSFASASSAGAHSFGMYSMMSGQENAISVNKQPAHDGPSDGQIHLNYYLGIYCIFTMSNVVVGALRYGYLYWGALRANRNLYAELLHRVFRAPLRFFDTTPMGRILNRFSKDFEAVDSRIPTDFMVFWINWLVIISSAVTVCCVLPTFILPMVIITVANILIGMSYVSSSRELKRLDSVTRSPLFSNFTETISGVATIRAFGASRHFLRVMMDCIDANVRPFFYSWAVNRWVSVRYSISSATINFAACAFTLWNFGKLDVSLAGFGLSFVLMFTDSMFWGVRQYTNLEMSFNAIERIVEFMEMDQEAPAITNLRPPPQWPTQGAIQVQNLEIRYAADLDPVIKDLSFTVKPREKIGIVGRTGSGKSTLALSFFRFVEASAGSIVIDGINIKDLGTEDLRSNLTIIPQDPTLFSGTLRSNMDPFNQFDDEAIYAAFRRVHLLSDENNPSAANSVLDDSDSTNEVNANVFKDLSTMVSEGGKNFSQGQRQLLCLGRALLKRTGIVLMDEATASVDFETDKAIQKTIATEFSDSTILCIAHRLHTVIEYDRILVLNQGRIEEFDNPFTLINNPETSFYKMCRNSGEFEQLYELAKAKHQIVNV</sequence>
<evidence type="ECO:0000313" key="14">
    <source>
        <dbReference type="Proteomes" id="UP000054107"/>
    </source>
</evidence>
<evidence type="ECO:0000256" key="6">
    <source>
        <dbReference type="ARBA" id="ARBA00022840"/>
    </source>
</evidence>
<feature type="transmembrane region" description="Helical" evidence="10">
    <location>
        <begin position="1235"/>
        <end position="1254"/>
    </location>
</feature>
<keyword evidence="7 10" id="KW-1133">Transmembrane helix</keyword>
<feature type="domain" description="ABC transmembrane type-1" evidence="12">
    <location>
        <begin position="1018"/>
        <end position="1262"/>
    </location>
</feature>
<dbReference type="Pfam" id="PF00005">
    <property type="entry name" value="ABC_tran"/>
    <property type="match status" value="2"/>
</dbReference>
<dbReference type="GO" id="GO:0140359">
    <property type="term" value="F:ABC-type transporter activity"/>
    <property type="evidence" value="ECO:0007669"/>
    <property type="project" value="InterPro"/>
</dbReference>
<accession>A0A0B7NM44</accession>
<keyword evidence="14" id="KW-1185">Reference proteome</keyword>
<dbReference type="PANTHER" id="PTHR24223">
    <property type="entry name" value="ATP-BINDING CASSETTE SUB-FAMILY C"/>
    <property type="match status" value="1"/>
</dbReference>
<keyword evidence="8 10" id="KW-0472">Membrane</keyword>
<evidence type="ECO:0000256" key="1">
    <source>
        <dbReference type="ARBA" id="ARBA00004141"/>
    </source>
</evidence>
<dbReference type="OrthoDB" id="6500128at2759"/>
<reference evidence="13 14" key="1">
    <citation type="submission" date="2014-09" db="EMBL/GenBank/DDBJ databases">
        <authorList>
            <person name="Ellenberger Sabrina"/>
        </authorList>
    </citation>
    <scope>NUCLEOTIDE SEQUENCE [LARGE SCALE GENOMIC DNA]</scope>
    <source>
        <strain evidence="13 14">CBS 412.66</strain>
    </source>
</reference>
<feature type="transmembrane region" description="Helical" evidence="10">
    <location>
        <begin position="159"/>
        <end position="183"/>
    </location>
</feature>
<feature type="transmembrane region" description="Helical" evidence="10">
    <location>
        <begin position="97"/>
        <end position="119"/>
    </location>
</feature>
<dbReference type="CDD" id="cd18604">
    <property type="entry name" value="ABC_6TM_VMR1_D2_like"/>
    <property type="match status" value="1"/>
</dbReference>
<dbReference type="GO" id="GO:0005524">
    <property type="term" value="F:ATP binding"/>
    <property type="evidence" value="ECO:0007669"/>
    <property type="project" value="UniProtKB-KW"/>
</dbReference>
<feature type="transmembrane region" description="Helical" evidence="10">
    <location>
        <begin position="1097"/>
        <end position="1115"/>
    </location>
</feature>
<evidence type="ECO:0000256" key="8">
    <source>
        <dbReference type="ARBA" id="ARBA00023136"/>
    </source>
</evidence>